<accession>A0A1J8PZ74</accession>
<name>A0A1J8PZ74_9AGAM</name>
<dbReference type="Proteomes" id="UP000183567">
    <property type="component" value="Unassembled WGS sequence"/>
</dbReference>
<keyword evidence="3" id="KW-1185">Reference proteome</keyword>
<dbReference type="EMBL" id="LVVM01003876">
    <property type="protein sequence ID" value="OJA14133.1"/>
    <property type="molecule type" value="Genomic_DNA"/>
</dbReference>
<organism evidence="2 3">
    <name type="scientific">Rhizopogon vesiculosus</name>
    <dbReference type="NCBI Taxonomy" id="180088"/>
    <lineage>
        <taxon>Eukaryota</taxon>
        <taxon>Fungi</taxon>
        <taxon>Dikarya</taxon>
        <taxon>Basidiomycota</taxon>
        <taxon>Agaricomycotina</taxon>
        <taxon>Agaricomycetes</taxon>
        <taxon>Agaricomycetidae</taxon>
        <taxon>Boletales</taxon>
        <taxon>Suillineae</taxon>
        <taxon>Rhizopogonaceae</taxon>
        <taxon>Rhizopogon</taxon>
    </lineage>
</organism>
<sequence>MVNSLLGYYNESEDRPLSTCRQSEQVAKRQESPAESRFPLPDQSLTSESPAHAPPRKDNQLVLPASPSSDVVYSPKLQVAASPERSPTPELLYIPVNATTSFNPSKISSMTTARYLWFSPPSRYALYPSCHRLDLSAHS</sequence>
<feature type="region of interest" description="Disordered" evidence="1">
    <location>
        <begin position="1"/>
        <end position="67"/>
    </location>
</feature>
<reference evidence="2 3" key="1">
    <citation type="submission" date="2016-03" db="EMBL/GenBank/DDBJ databases">
        <title>Comparative genomics of the ectomycorrhizal sister species Rhizopogon vinicolor and Rhizopogon vesiculosus (Basidiomycota: Boletales) reveals a divergence of the mating type B locus.</title>
        <authorList>
            <person name="Mujic A.B."/>
            <person name="Kuo A."/>
            <person name="Tritt A."/>
            <person name="Lipzen A."/>
            <person name="Chen C."/>
            <person name="Johnson J."/>
            <person name="Sharma A."/>
            <person name="Barry K."/>
            <person name="Grigoriev I.V."/>
            <person name="Spatafora J.W."/>
        </authorList>
    </citation>
    <scope>NUCLEOTIDE SEQUENCE [LARGE SCALE GENOMIC DNA]</scope>
    <source>
        <strain evidence="2 3">AM-OR11-056</strain>
    </source>
</reference>
<comment type="caution">
    <text evidence="2">The sequence shown here is derived from an EMBL/GenBank/DDBJ whole genome shotgun (WGS) entry which is preliminary data.</text>
</comment>
<gene>
    <name evidence="2" type="ORF">AZE42_06729</name>
</gene>
<dbReference type="AlphaFoldDB" id="A0A1J8PZ74"/>
<proteinExistence type="predicted"/>
<evidence type="ECO:0000313" key="3">
    <source>
        <dbReference type="Proteomes" id="UP000183567"/>
    </source>
</evidence>
<protein>
    <submittedName>
        <fullName evidence="2">Uncharacterized protein</fullName>
    </submittedName>
</protein>
<evidence type="ECO:0000256" key="1">
    <source>
        <dbReference type="SAM" id="MobiDB-lite"/>
    </source>
</evidence>
<evidence type="ECO:0000313" key="2">
    <source>
        <dbReference type="EMBL" id="OJA14133.1"/>
    </source>
</evidence>